<reference evidence="1" key="1">
    <citation type="submission" date="2018-02" db="EMBL/GenBank/DDBJ databases">
        <authorList>
            <person name="Cohen D.B."/>
            <person name="Kent A.D."/>
        </authorList>
    </citation>
    <scope>NUCLEOTIDE SEQUENCE</scope>
</reference>
<dbReference type="EMBL" id="OIVN01000669">
    <property type="protein sequence ID" value="SPC83834.1"/>
    <property type="molecule type" value="Genomic_DNA"/>
</dbReference>
<name>A0A2N9FAM4_FAGSY</name>
<dbReference type="AlphaFoldDB" id="A0A2N9FAM4"/>
<proteinExistence type="predicted"/>
<evidence type="ECO:0000313" key="1">
    <source>
        <dbReference type="EMBL" id="SPC83834.1"/>
    </source>
</evidence>
<organism evidence="1">
    <name type="scientific">Fagus sylvatica</name>
    <name type="common">Beechnut</name>
    <dbReference type="NCBI Taxonomy" id="28930"/>
    <lineage>
        <taxon>Eukaryota</taxon>
        <taxon>Viridiplantae</taxon>
        <taxon>Streptophyta</taxon>
        <taxon>Embryophyta</taxon>
        <taxon>Tracheophyta</taxon>
        <taxon>Spermatophyta</taxon>
        <taxon>Magnoliopsida</taxon>
        <taxon>eudicotyledons</taxon>
        <taxon>Gunneridae</taxon>
        <taxon>Pentapetalae</taxon>
        <taxon>rosids</taxon>
        <taxon>fabids</taxon>
        <taxon>Fagales</taxon>
        <taxon>Fagaceae</taxon>
        <taxon>Fagus</taxon>
    </lineage>
</organism>
<gene>
    <name evidence="1" type="ORF">FSB_LOCUS11716</name>
</gene>
<sequence>MRRQAPLTSLDGPRLFCPLVIRYTSPINKCLPPLDRSPLRSVKPQNFMANRAPTHRHAPVHQREVESIPESSCPGVMRCRRRMPCAACTALPLPAWRWLAAGCCYSFKLQFVVPVDRWLRE</sequence>
<protein>
    <submittedName>
        <fullName evidence="1">Uncharacterized protein</fullName>
    </submittedName>
</protein>
<accession>A0A2N9FAM4</accession>